<reference evidence="1 3" key="1">
    <citation type="journal article" date="2008" name="Science">
        <title>The Physcomitrella genome reveals evolutionary insights into the conquest of land by plants.</title>
        <authorList>
            <person name="Rensing S."/>
            <person name="Lang D."/>
            <person name="Zimmer A."/>
            <person name="Terry A."/>
            <person name="Salamov A."/>
            <person name="Shapiro H."/>
            <person name="Nishiyama T."/>
            <person name="Perroud P.-F."/>
            <person name="Lindquist E."/>
            <person name="Kamisugi Y."/>
            <person name="Tanahashi T."/>
            <person name="Sakakibara K."/>
            <person name="Fujita T."/>
            <person name="Oishi K."/>
            <person name="Shin-I T."/>
            <person name="Kuroki Y."/>
            <person name="Toyoda A."/>
            <person name="Suzuki Y."/>
            <person name="Hashimoto A."/>
            <person name="Yamaguchi K."/>
            <person name="Sugano A."/>
            <person name="Kohara Y."/>
            <person name="Fujiyama A."/>
            <person name="Anterola A."/>
            <person name="Aoki S."/>
            <person name="Ashton N."/>
            <person name="Barbazuk W.B."/>
            <person name="Barker E."/>
            <person name="Bennetzen J."/>
            <person name="Bezanilla M."/>
            <person name="Blankenship R."/>
            <person name="Cho S.H."/>
            <person name="Dutcher S."/>
            <person name="Estelle M."/>
            <person name="Fawcett J.A."/>
            <person name="Gundlach H."/>
            <person name="Hanada K."/>
            <person name="Heyl A."/>
            <person name="Hicks K.A."/>
            <person name="Hugh J."/>
            <person name="Lohr M."/>
            <person name="Mayer K."/>
            <person name="Melkozernov A."/>
            <person name="Murata T."/>
            <person name="Nelson D."/>
            <person name="Pils B."/>
            <person name="Prigge M."/>
            <person name="Reiss B."/>
            <person name="Renner T."/>
            <person name="Rombauts S."/>
            <person name="Rushton P."/>
            <person name="Sanderfoot A."/>
            <person name="Schween G."/>
            <person name="Shiu S.-H."/>
            <person name="Stueber K."/>
            <person name="Theodoulou F.L."/>
            <person name="Tu H."/>
            <person name="Van de Peer Y."/>
            <person name="Verrier P.J."/>
            <person name="Waters E."/>
            <person name="Wood A."/>
            <person name="Yang L."/>
            <person name="Cove D."/>
            <person name="Cuming A."/>
            <person name="Hasebe M."/>
            <person name="Lucas S."/>
            <person name="Mishler D.B."/>
            <person name="Reski R."/>
            <person name="Grigoriev I."/>
            <person name="Quatrano R.S."/>
            <person name="Boore J.L."/>
        </authorList>
    </citation>
    <scope>NUCLEOTIDE SEQUENCE [LARGE SCALE GENOMIC DNA]</scope>
    <source>
        <strain evidence="2 3">cv. Gransden 2004</strain>
    </source>
</reference>
<dbReference type="Proteomes" id="UP000006727">
    <property type="component" value="Chromosome 13"/>
</dbReference>
<dbReference type="AlphaFoldDB" id="A0A2K1JM03"/>
<reference evidence="1 3" key="2">
    <citation type="journal article" date="2018" name="Plant J.">
        <title>The Physcomitrella patens chromosome-scale assembly reveals moss genome structure and evolution.</title>
        <authorList>
            <person name="Lang D."/>
            <person name="Ullrich K.K."/>
            <person name="Murat F."/>
            <person name="Fuchs J."/>
            <person name="Jenkins J."/>
            <person name="Haas F.B."/>
            <person name="Piednoel M."/>
            <person name="Gundlach H."/>
            <person name="Van Bel M."/>
            <person name="Meyberg R."/>
            <person name="Vives C."/>
            <person name="Morata J."/>
            <person name="Symeonidi A."/>
            <person name="Hiss M."/>
            <person name="Muchero W."/>
            <person name="Kamisugi Y."/>
            <person name="Saleh O."/>
            <person name="Blanc G."/>
            <person name="Decker E.L."/>
            <person name="van Gessel N."/>
            <person name="Grimwood J."/>
            <person name="Hayes R.D."/>
            <person name="Graham S.W."/>
            <person name="Gunter L.E."/>
            <person name="McDaniel S.F."/>
            <person name="Hoernstein S.N.W."/>
            <person name="Larsson A."/>
            <person name="Li F.W."/>
            <person name="Perroud P.F."/>
            <person name="Phillips J."/>
            <person name="Ranjan P."/>
            <person name="Rokshar D.S."/>
            <person name="Rothfels C.J."/>
            <person name="Schneider L."/>
            <person name="Shu S."/>
            <person name="Stevenson D.W."/>
            <person name="Thummler F."/>
            <person name="Tillich M."/>
            <person name="Villarreal Aguilar J.C."/>
            <person name="Widiez T."/>
            <person name="Wong G.K."/>
            <person name="Wymore A."/>
            <person name="Zhang Y."/>
            <person name="Zimmer A.D."/>
            <person name="Quatrano R.S."/>
            <person name="Mayer K.F.X."/>
            <person name="Goodstein D."/>
            <person name="Casacuberta J.M."/>
            <person name="Vandepoele K."/>
            <person name="Reski R."/>
            <person name="Cuming A.C."/>
            <person name="Tuskan G.A."/>
            <person name="Maumus F."/>
            <person name="Salse J."/>
            <person name="Schmutz J."/>
            <person name="Rensing S.A."/>
        </authorList>
    </citation>
    <scope>NUCLEOTIDE SEQUENCE [LARGE SCALE GENOMIC DNA]</scope>
    <source>
        <strain evidence="2 3">cv. Gransden 2004</strain>
    </source>
</reference>
<name>A0A2K1JM03_PHYPA</name>
<dbReference type="EnsemblPlants" id="Pp3c13_15069V3.1">
    <property type="protein sequence ID" value="Pp3c13_15069V3.1"/>
    <property type="gene ID" value="Pp3c13_15069"/>
</dbReference>
<evidence type="ECO:0000313" key="1">
    <source>
        <dbReference type="EMBL" id="PNR42574.1"/>
    </source>
</evidence>
<gene>
    <name evidence="1" type="ORF">PHYPA_017404</name>
</gene>
<reference evidence="2" key="3">
    <citation type="submission" date="2020-12" db="UniProtKB">
        <authorList>
            <consortium name="EnsemblPlants"/>
        </authorList>
    </citation>
    <scope>IDENTIFICATION</scope>
</reference>
<dbReference type="InParanoid" id="A0A2K1JM03"/>
<protein>
    <submittedName>
        <fullName evidence="1 2">Uncharacterized protein</fullName>
    </submittedName>
</protein>
<proteinExistence type="predicted"/>
<accession>A0A2K1JM03</accession>
<dbReference type="EMBL" id="ABEU02000013">
    <property type="protein sequence ID" value="PNR42574.1"/>
    <property type="molecule type" value="Genomic_DNA"/>
</dbReference>
<dbReference type="Gramene" id="Pp3c13_15069V3.1">
    <property type="protein sequence ID" value="Pp3c13_15069V3.1"/>
    <property type="gene ID" value="Pp3c13_15069"/>
</dbReference>
<organism evidence="1">
    <name type="scientific">Physcomitrium patens</name>
    <name type="common">Spreading-leaved earth moss</name>
    <name type="synonym">Physcomitrella patens</name>
    <dbReference type="NCBI Taxonomy" id="3218"/>
    <lineage>
        <taxon>Eukaryota</taxon>
        <taxon>Viridiplantae</taxon>
        <taxon>Streptophyta</taxon>
        <taxon>Embryophyta</taxon>
        <taxon>Bryophyta</taxon>
        <taxon>Bryophytina</taxon>
        <taxon>Bryopsida</taxon>
        <taxon>Funariidae</taxon>
        <taxon>Funariales</taxon>
        <taxon>Funariaceae</taxon>
        <taxon>Physcomitrium</taxon>
    </lineage>
</organism>
<evidence type="ECO:0000313" key="2">
    <source>
        <dbReference type="EnsemblPlants" id="Pp3c13_15069V3.1"/>
    </source>
</evidence>
<keyword evidence="3" id="KW-1185">Reference proteome</keyword>
<evidence type="ECO:0000313" key="3">
    <source>
        <dbReference type="Proteomes" id="UP000006727"/>
    </source>
</evidence>
<sequence>MKAHRVLSFWRCNESTRSSTPRCSSQLWLPGIDPSSAAQHTHIHSHNYTENQLFYADPPLKC</sequence>